<dbReference type="InterPro" id="IPR017853">
    <property type="entry name" value="GH"/>
</dbReference>
<keyword evidence="3 5" id="KW-0326">Glycosidase</keyword>
<dbReference type="InterPro" id="IPR001360">
    <property type="entry name" value="Glyco_hydro_1"/>
</dbReference>
<evidence type="ECO:0000256" key="2">
    <source>
        <dbReference type="ARBA" id="ARBA00022801"/>
    </source>
</evidence>
<dbReference type="PANTHER" id="PTHR10353:SF209">
    <property type="entry name" value="GALACTOLIPID GALACTOSYLTRANSFERASE SFR2, CHLOROPLASTIC"/>
    <property type="match status" value="1"/>
</dbReference>
<reference evidence="5 7" key="1">
    <citation type="journal article" date="2015" name="Genome Announc.">
        <title>Draft Genome Sequence of a Heterotrophic Facultative Anaerobic Thermophilic Bacterium, Ardenticatena maritima Strain 110ST.</title>
        <authorList>
            <person name="Kawaichi S."/>
            <person name="Yoshida T."/>
            <person name="Sako Y."/>
            <person name="Nakamura R."/>
        </authorList>
    </citation>
    <scope>NUCLEOTIDE SEQUENCE [LARGE SCALE GENOMIC DNA]</scope>
    <source>
        <strain evidence="5 7">110S</strain>
    </source>
</reference>
<evidence type="ECO:0000256" key="3">
    <source>
        <dbReference type="ARBA" id="ARBA00023295"/>
    </source>
</evidence>
<organism evidence="5 7">
    <name type="scientific">Ardenticatena maritima</name>
    <dbReference type="NCBI Taxonomy" id="872965"/>
    <lineage>
        <taxon>Bacteria</taxon>
        <taxon>Bacillati</taxon>
        <taxon>Chloroflexota</taxon>
        <taxon>Ardenticatenia</taxon>
        <taxon>Ardenticatenales</taxon>
        <taxon>Ardenticatenaceae</taxon>
        <taxon>Ardenticatena</taxon>
    </lineage>
</organism>
<keyword evidence="7" id="KW-1185">Reference proteome</keyword>
<dbReference type="Proteomes" id="UP000050502">
    <property type="component" value="Unassembled WGS sequence"/>
</dbReference>
<dbReference type="FunCoup" id="A0A0M8K9N5">
    <property type="interactions" value="191"/>
</dbReference>
<dbReference type="InParanoid" id="A0A0M8K9N5"/>
<protein>
    <submittedName>
        <fullName evidence="5">Beta-glucosidase</fullName>
        <ecNumber evidence="5">3.2.1.21</ecNumber>
    </submittedName>
</protein>
<comment type="similarity">
    <text evidence="1 4">Belongs to the glycosyl hydrolase 1 family.</text>
</comment>
<gene>
    <name evidence="5" type="primary">bglB</name>
    <name evidence="5" type="ORF">ARMA_1722</name>
    <name evidence="6" type="ORF">SE16_01120</name>
</gene>
<accession>A0A0M8K9N5</accession>
<dbReference type="OrthoDB" id="9765195at2"/>
<dbReference type="Proteomes" id="UP000037784">
    <property type="component" value="Unassembled WGS sequence"/>
</dbReference>
<dbReference type="InterPro" id="IPR033132">
    <property type="entry name" value="GH_1_N_CS"/>
</dbReference>
<dbReference type="EC" id="3.2.1.21" evidence="5"/>
<dbReference type="STRING" id="872965.SE16_01120"/>
<dbReference type="GO" id="GO:0008422">
    <property type="term" value="F:beta-glucosidase activity"/>
    <property type="evidence" value="ECO:0007669"/>
    <property type="project" value="UniProtKB-EC"/>
</dbReference>
<dbReference type="EMBL" id="LGKN01000003">
    <property type="protein sequence ID" value="KPL89149.1"/>
    <property type="molecule type" value="Genomic_DNA"/>
</dbReference>
<dbReference type="AlphaFoldDB" id="A0A0M8K9N5"/>
<dbReference type="PATRIC" id="fig|872965.6.peg.167"/>
<proteinExistence type="inferred from homology"/>
<keyword evidence="2 5" id="KW-0378">Hydrolase</keyword>
<evidence type="ECO:0000256" key="1">
    <source>
        <dbReference type="ARBA" id="ARBA00010838"/>
    </source>
</evidence>
<dbReference type="GO" id="GO:0005975">
    <property type="term" value="P:carbohydrate metabolic process"/>
    <property type="evidence" value="ECO:0007669"/>
    <property type="project" value="InterPro"/>
</dbReference>
<reference evidence="6 8" key="2">
    <citation type="submission" date="2015-07" db="EMBL/GenBank/DDBJ databases">
        <title>Whole genome sequence of Ardenticatena maritima DSM 23922.</title>
        <authorList>
            <person name="Hemp J."/>
            <person name="Ward L.M."/>
            <person name="Pace L.A."/>
            <person name="Fischer W.W."/>
        </authorList>
    </citation>
    <scope>NUCLEOTIDE SEQUENCE [LARGE SCALE GENOMIC DNA]</scope>
    <source>
        <strain evidence="6 8">110S</strain>
    </source>
</reference>
<evidence type="ECO:0000256" key="4">
    <source>
        <dbReference type="RuleBase" id="RU003690"/>
    </source>
</evidence>
<dbReference type="PROSITE" id="PS00653">
    <property type="entry name" value="GLYCOSYL_HYDROL_F1_2"/>
    <property type="match status" value="1"/>
</dbReference>
<dbReference type="Gene3D" id="3.20.20.80">
    <property type="entry name" value="Glycosidases"/>
    <property type="match status" value="1"/>
</dbReference>
<name>A0A0M8K9N5_9CHLR</name>
<dbReference type="PRINTS" id="PR00131">
    <property type="entry name" value="GLHYDRLASE1"/>
</dbReference>
<evidence type="ECO:0000313" key="7">
    <source>
        <dbReference type="Proteomes" id="UP000037784"/>
    </source>
</evidence>
<evidence type="ECO:0000313" key="6">
    <source>
        <dbReference type="EMBL" id="KPL89149.1"/>
    </source>
</evidence>
<sequence length="430" mass="48628">MSTHFPQDFFWGAATASHQVEGGNWRNDWWQWETAHPDIIDDASRSGAACDWWQGRAEDDLAQAAALGQNAHRMSLEWSRLEPEPGQFDEAAFARYRDILSHMHTLGLTPFVTLYHFTLPQWATAMGGWTNPTLIDRLAALAEACATRLGDLVPFWITINEPMVLAFQAYAGTRWPPGMGNFGAGITALRHLLQAHAVVYRLFKRIQPEAQVGIALNVPHFVPARAAHPLDRVVTWLQDWLFNGVKLHALVRGEFAPPLAWPAQPAPDIANTFDFLGLNFYGRYDVMFDWRAPAMLFGRHVQQPTVRLEHNDWGQPDPLAFAASIKRLAAAGKPVYVTENGVLDNADDDRLRQRVLKEMLGALKRLRREGVDVRGYFFWSLVDNYEWAEGWRARFGLIGVNPYTQARFLKPSAHLYAAICRGEMDVEEVG</sequence>
<dbReference type="Pfam" id="PF00232">
    <property type="entry name" value="Glyco_hydro_1"/>
    <property type="match status" value="1"/>
</dbReference>
<evidence type="ECO:0000313" key="8">
    <source>
        <dbReference type="Proteomes" id="UP000050502"/>
    </source>
</evidence>
<reference evidence="7" key="3">
    <citation type="submission" date="2015-08" db="EMBL/GenBank/DDBJ databases">
        <title>Draft Genome Sequence of a Heterotrophic Facultative Anaerobic Bacterium Ardenticatena maritima Strain 110S.</title>
        <authorList>
            <person name="Kawaichi S."/>
            <person name="Yoshida T."/>
            <person name="Sako Y."/>
            <person name="Nakamura R."/>
        </authorList>
    </citation>
    <scope>NUCLEOTIDE SEQUENCE [LARGE SCALE GENOMIC DNA]</scope>
    <source>
        <strain evidence="7">110S</strain>
    </source>
</reference>
<dbReference type="PANTHER" id="PTHR10353">
    <property type="entry name" value="GLYCOSYL HYDROLASE"/>
    <property type="match status" value="1"/>
</dbReference>
<evidence type="ECO:0000313" key="5">
    <source>
        <dbReference type="EMBL" id="GAP63299.1"/>
    </source>
</evidence>
<dbReference type="EMBL" id="BBZA01000136">
    <property type="protein sequence ID" value="GAP63299.1"/>
    <property type="molecule type" value="Genomic_DNA"/>
</dbReference>
<dbReference type="SUPFAM" id="SSF51445">
    <property type="entry name" value="(Trans)glycosidases"/>
    <property type="match status" value="1"/>
</dbReference>
<comment type="caution">
    <text evidence="5">The sequence shown here is derived from an EMBL/GenBank/DDBJ whole genome shotgun (WGS) entry which is preliminary data.</text>
</comment>
<dbReference type="RefSeq" id="WP_054493154.1">
    <property type="nucleotide sequence ID" value="NZ_BBZA01000136.1"/>
</dbReference>